<organism evidence="1 2">
    <name type="scientific">Hericium alpestre</name>
    <dbReference type="NCBI Taxonomy" id="135208"/>
    <lineage>
        <taxon>Eukaryota</taxon>
        <taxon>Fungi</taxon>
        <taxon>Dikarya</taxon>
        <taxon>Basidiomycota</taxon>
        <taxon>Agaricomycotina</taxon>
        <taxon>Agaricomycetes</taxon>
        <taxon>Russulales</taxon>
        <taxon>Hericiaceae</taxon>
        <taxon>Hericium</taxon>
    </lineage>
</organism>
<evidence type="ECO:0008006" key="3">
    <source>
        <dbReference type="Google" id="ProtNLM"/>
    </source>
</evidence>
<protein>
    <recommendedName>
        <fullName evidence="3">Reverse transcriptase domain-containing protein</fullName>
    </recommendedName>
</protein>
<dbReference type="Proteomes" id="UP000298061">
    <property type="component" value="Unassembled WGS sequence"/>
</dbReference>
<evidence type="ECO:0000313" key="1">
    <source>
        <dbReference type="EMBL" id="TFY75748.1"/>
    </source>
</evidence>
<dbReference type="SUPFAM" id="SSF56672">
    <property type="entry name" value="DNA/RNA polymerases"/>
    <property type="match status" value="1"/>
</dbReference>
<sequence>MDHIPACMPVDTEPPLAPNGDPIWDVNALLEGNVFTRHTDPFLPERVARILEEVTIGASLSDVEREQINALLAEFADCFALSVGKVRHADKAVHQLNIPADTKFNVKPRQRPLTPPQCQYLNAKIDKMLEAGIIVQVHPSQVKAVSPTTLAQKAHEGASLTLQELQHRVNDECECTGMASAFELPPRPEGVPPEHQPVAPQKWRICQNFNEVNKVTEVAPMPQGDIRAKQRRLSGHRYLSVFDFAAGFHALEIDEVSQPYTAFYVEGRSYFWYIRMPFGLTGMPSSFSYMMG</sequence>
<dbReference type="OrthoDB" id="3363652at2759"/>
<dbReference type="PANTHER" id="PTHR24559:SF444">
    <property type="entry name" value="REVERSE TRANSCRIPTASE DOMAIN-CONTAINING PROTEIN"/>
    <property type="match status" value="1"/>
</dbReference>
<dbReference type="STRING" id="135208.A0A4Y9ZQH4"/>
<dbReference type="InterPro" id="IPR053134">
    <property type="entry name" value="RNA-dir_DNA_polymerase"/>
</dbReference>
<dbReference type="AlphaFoldDB" id="A0A4Y9ZQH4"/>
<gene>
    <name evidence="1" type="ORF">EWM64_g8265</name>
</gene>
<evidence type="ECO:0000313" key="2">
    <source>
        <dbReference type="Proteomes" id="UP000298061"/>
    </source>
</evidence>
<dbReference type="EMBL" id="SFCI01001447">
    <property type="protein sequence ID" value="TFY75748.1"/>
    <property type="molecule type" value="Genomic_DNA"/>
</dbReference>
<comment type="caution">
    <text evidence="1">The sequence shown here is derived from an EMBL/GenBank/DDBJ whole genome shotgun (WGS) entry which is preliminary data.</text>
</comment>
<accession>A0A4Y9ZQH4</accession>
<dbReference type="InterPro" id="IPR043502">
    <property type="entry name" value="DNA/RNA_pol_sf"/>
</dbReference>
<keyword evidence="2" id="KW-1185">Reference proteome</keyword>
<proteinExistence type="predicted"/>
<reference evidence="1 2" key="1">
    <citation type="submission" date="2019-02" db="EMBL/GenBank/DDBJ databases">
        <title>Genome sequencing of the rare red list fungi Hericium alpestre (H. flagellum).</title>
        <authorList>
            <person name="Buettner E."/>
            <person name="Kellner H."/>
        </authorList>
    </citation>
    <scope>NUCLEOTIDE SEQUENCE [LARGE SCALE GENOMIC DNA]</scope>
    <source>
        <strain evidence="1 2">DSM 108284</strain>
    </source>
</reference>
<dbReference type="Gene3D" id="3.10.10.10">
    <property type="entry name" value="HIV Type 1 Reverse Transcriptase, subunit A, domain 1"/>
    <property type="match status" value="1"/>
</dbReference>
<dbReference type="PANTHER" id="PTHR24559">
    <property type="entry name" value="TRANSPOSON TY3-I GAG-POL POLYPROTEIN"/>
    <property type="match status" value="1"/>
</dbReference>
<name>A0A4Y9ZQH4_9AGAM</name>